<keyword evidence="2" id="KW-0812">Transmembrane</keyword>
<evidence type="ECO:0000256" key="1">
    <source>
        <dbReference type="SAM" id="MobiDB-lite"/>
    </source>
</evidence>
<feature type="region of interest" description="Disordered" evidence="1">
    <location>
        <begin position="230"/>
        <end position="252"/>
    </location>
</feature>
<dbReference type="AlphaFoldDB" id="A0A8K0UE26"/>
<keyword evidence="2" id="KW-0472">Membrane</keyword>
<evidence type="ECO:0000313" key="4">
    <source>
        <dbReference type="Proteomes" id="UP000813824"/>
    </source>
</evidence>
<proteinExistence type="predicted"/>
<keyword evidence="2" id="KW-1133">Transmembrane helix</keyword>
<feature type="transmembrane region" description="Helical" evidence="2">
    <location>
        <begin position="29"/>
        <end position="51"/>
    </location>
</feature>
<feature type="transmembrane region" description="Helical" evidence="2">
    <location>
        <begin position="91"/>
        <end position="109"/>
    </location>
</feature>
<organism evidence="3 4">
    <name type="scientific">Cristinia sonorae</name>
    <dbReference type="NCBI Taxonomy" id="1940300"/>
    <lineage>
        <taxon>Eukaryota</taxon>
        <taxon>Fungi</taxon>
        <taxon>Dikarya</taxon>
        <taxon>Basidiomycota</taxon>
        <taxon>Agaricomycotina</taxon>
        <taxon>Agaricomycetes</taxon>
        <taxon>Agaricomycetidae</taxon>
        <taxon>Agaricales</taxon>
        <taxon>Pleurotineae</taxon>
        <taxon>Stephanosporaceae</taxon>
        <taxon>Cristinia</taxon>
    </lineage>
</organism>
<dbReference type="Proteomes" id="UP000813824">
    <property type="component" value="Unassembled WGS sequence"/>
</dbReference>
<keyword evidence="4" id="KW-1185">Reference proteome</keyword>
<comment type="caution">
    <text evidence="3">The sequence shown here is derived from an EMBL/GenBank/DDBJ whole genome shotgun (WGS) entry which is preliminary data.</text>
</comment>
<feature type="compositionally biased region" description="Low complexity" evidence="1">
    <location>
        <begin position="230"/>
        <end position="243"/>
    </location>
</feature>
<protein>
    <submittedName>
        <fullName evidence="3">Uncharacterized protein</fullName>
    </submittedName>
</protein>
<name>A0A8K0UE26_9AGAR</name>
<evidence type="ECO:0000256" key="2">
    <source>
        <dbReference type="SAM" id="Phobius"/>
    </source>
</evidence>
<accession>A0A8K0UE26</accession>
<sequence>MAPVISRVLPLGFSDNAQDIVTSHANPGLAVLLAVWAFAFLVLVVVVYLLVRLFYTPKAEDTRNPYLRKLVLPSMVAEKHHSKGTGRLRRGIFLALVSTYMLILPPSSAQCSRIRVFFQVTRFSGSSEADKVSETILAEDIEAQVHYKEAYNQKETKDIEPQALQAVLATVDTGITDTVGPASPATFISSPGTLSLCDDFVLEVPSMPSSWFDLDNLLATPTEELEVFHSSSGWSDSESDQSGILSKRSSTSPLVPFKRSSMSVGLGFDLDTVPIIAVDDCETRSTPPEDVNFVGASSQSPFIICEVSSIDYLDVPSPRVCASQRRRAERAEATRSWIHSMSLNAAVASSSPRRPGHPDPQAVSKTMALLASLLTPTNSRTLA</sequence>
<gene>
    <name evidence="3" type="ORF">BXZ70DRAFT_703561</name>
</gene>
<dbReference type="EMBL" id="JAEVFJ010000064">
    <property type="protein sequence ID" value="KAH8077408.1"/>
    <property type="molecule type" value="Genomic_DNA"/>
</dbReference>
<evidence type="ECO:0000313" key="3">
    <source>
        <dbReference type="EMBL" id="KAH8077408.1"/>
    </source>
</evidence>
<reference evidence="3" key="1">
    <citation type="journal article" date="2021" name="New Phytol.">
        <title>Evolutionary innovations through gain and loss of genes in the ectomycorrhizal Boletales.</title>
        <authorList>
            <person name="Wu G."/>
            <person name="Miyauchi S."/>
            <person name="Morin E."/>
            <person name="Kuo A."/>
            <person name="Drula E."/>
            <person name="Varga T."/>
            <person name="Kohler A."/>
            <person name="Feng B."/>
            <person name="Cao Y."/>
            <person name="Lipzen A."/>
            <person name="Daum C."/>
            <person name="Hundley H."/>
            <person name="Pangilinan J."/>
            <person name="Johnson J."/>
            <person name="Barry K."/>
            <person name="LaButti K."/>
            <person name="Ng V."/>
            <person name="Ahrendt S."/>
            <person name="Min B."/>
            <person name="Choi I.G."/>
            <person name="Park H."/>
            <person name="Plett J.M."/>
            <person name="Magnuson J."/>
            <person name="Spatafora J.W."/>
            <person name="Nagy L.G."/>
            <person name="Henrissat B."/>
            <person name="Grigoriev I.V."/>
            <person name="Yang Z.L."/>
            <person name="Xu J."/>
            <person name="Martin F.M."/>
        </authorList>
    </citation>
    <scope>NUCLEOTIDE SEQUENCE</scope>
    <source>
        <strain evidence="3">KKN 215</strain>
    </source>
</reference>